<dbReference type="Proteomes" id="UP000035642">
    <property type="component" value="Unassembled WGS sequence"/>
</dbReference>
<dbReference type="InterPro" id="IPR012955">
    <property type="entry name" value="CASP_C"/>
</dbReference>
<protein>
    <submittedName>
        <fullName evidence="4">Protein CASP</fullName>
    </submittedName>
</protein>
<accession>A0A0K0D9U2</accession>
<feature type="coiled-coil region" evidence="1">
    <location>
        <begin position="5"/>
        <end position="32"/>
    </location>
</feature>
<feature type="domain" description="CASP C-terminal" evidence="2">
    <location>
        <begin position="9"/>
        <end position="178"/>
    </location>
</feature>
<dbReference type="Pfam" id="PF08172">
    <property type="entry name" value="CASP_C"/>
    <property type="match status" value="1"/>
</dbReference>
<dbReference type="GO" id="GO:0006891">
    <property type="term" value="P:intra-Golgi vesicle-mediated transport"/>
    <property type="evidence" value="ECO:0007669"/>
    <property type="project" value="InterPro"/>
</dbReference>
<reference evidence="3" key="1">
    <citation type="submission" date="2012-09" db="EMBL/GenBank/DDBJ databases">
        <authorList>
            <person name="Martin A.A."/>
        </authorList>
    </citation>
    <scope>NUCLEOTIDE SEQUENCE</scope>
</reference>
<keyword evidence="3" id="KW-1185">Reference proteome</keyword>
<evidence type="ECO:0000259" key="2">
    <source>
        <dbReference type="Pfam" id="PF08172"/>
    </source>
</evidence>
<evidence type="ECO:0000313" key="4">
    <source>
        <dbReference type="WBParaSite" id="ACAC_0000693901-mRNA-1"/>
    </source>
</evidence>
<name>A0A0K0D9U2_ANGCA</name>
<organism evidence="3 4">
    <name type="scientific">Angiostrongylus cantonensis</name>
    <name type="common">Rat lungworm</name>
    <dbReference type="NCBI Taxonomy" id="6313"/>
    <lineage>
        <taxon>Eukaryota</taxon>
        <taxon>Metazoa</taxon>
        <taxon>Ecdysozoa</taxon>
        <taxon>Nematoda</taxon>
        <taxon>Chromadorea</taxon>
        <taxon>Rhabditida</taxon>
        <taxon>Rhabditina</taxon>
        <taxon>Rhabditomorpha</taxon>
        <taxon>Strongyloidea</taxon>
        <taxon>Metastrongylidae</taxon>
        <taxon>Angiostrongylus</taxon>
    </lineage>
</organism>
<evidence type="ECO:0000256" key="1">
    <source>
        <dbReference type="SAM" id="Coils"/>
    </source>
</evidence>
<keyword evidence="1" id="KW-0175">Coiled coil</keyword>
<sequence length="212" mass="24215">MLNSLATNETELEQLRKQNAAHKELIAKLEADLASAFAGRSDRYGDDLSTIDMLGVVHDTKVEGDDNSVLMIALAQRDRLKLRVGALEEELITEKTKQTMLQTEMEKLQEDNVKLYGKIKFLQGYGSKSAETSVPLPEEGNYSAQYERRLDPFQRFGQAETQRGYARLPLHDRASLSIVLYRFAYTESCERDNQQDCVAKFERHMREHHSNG</sequence>
<dbReference type="AlphaFoldDB" id="A0A0K0D9U2"/>
<proteinExistence type="predicted"/>
<dbReference type="GO" id="GO:0000139">
    <property type="term" value="C:Golgi membrane"/>
    <property type="evidence" value="ECO:0007669"/>
    <property type="project" value="InterPro"/>
</dbReference>
<dbReference type="WBParaSite" id="ACAC_0000693901-mRNA-1">
    <property type="protein sequence ID" value="ACAC_0000693901-mRNA-1"/>
    <property type="gene ID" value="ACAC_0000693901"/>
</dbReference>
<evidence type="ECO:0000313" key="3">
    <source>
        <dbReference type="Proteomes" id="UP000035642"/>
    </source>
</evidence>
<reference evidence="4" key="2">
    <citation type="submission" date="2017-02" db="UniProtKB">
        <authorList>
            <consortium name="WormBaseParasite"/>
        </authorList>
    </citation>
    <scope>IDENTIFICATION</scope>
</reference>
<dbReference type="STRING" id="6313.A0A0K0D9U2"/>